<dbReference type="EC" id="2.7.11.1" evidence="3"/>
<evidence type="ECO:0000259" key="2">
    <source>
        <dbReference type="Pfam" id="PF13581"/>
    </source>
</evidence>
<organism evidence="3 4">
    <name type="scientific">Labrys monachus</name>
    <dbReference type="NCBI Taxonomy" id="217067"/>
    <lineage>
        <taxon>Bacteria</taxon>
        <taxon>Pseudomonadati</taxon>
        <taxon>Pseudomonadota</taxon>
        <taxon>Alphaproteobacteria</taxon>
        <taxon>Hyphomicrobiales</taxon>
        <taxon>Xanthobacteraceae</taxon>
        <taxon>Labrys</taxon>
    </lineage>
</organism>
<dbReference type="RefSeq" id="WP_307423028.1">
    <property type="nucleotide sequence ID" value="NZ_JAUSVK010000001.1"/>
</dbReference>
<dbReference type="GO" id="GO:0004674">
    <property type="term" value="F:protein serine/threonine kinase activity"/>
    <property type="evidence" value="ECO:0007669"/>
    <property type="project" value="UniProtKB-EC"/>
</dbReference>
<evidence type="ECO:0000256" key="1">
    <source>
        <dbReference type="ARBA" id="ARBA00022527"/>
    </source>
</evidence>
<keyword evidence="3" id="KW-0418">Kinase</keyword>
<gene>
    <name evidence="3" type="ORF">J3R73_000945</name>
</gene>
<evidence type="ECO:0000313" key="3">
    <source>
        <dbReference type="EMBL" id="MDQ0391153.1"/>
    </source>
</evidence>
<keyword evidence="1" id="KW-0723">Serine/threonine-protein kinase</keyword>
<feature type="domain" description="Histidine kinase/HSP90-like ATPase" evidence="2">
    <location>
        <begin position="12"/>
        <end position="135"/>
    </location>
</feature>
<dbReference type="InterPro" id="IPR036890">
    <property type="entry name" value="HATPase_C_sf"/>
</dbReference>
<dbReference type="InterPro" id="IPR003594">
    <property type="entry name" value="HATPase_dom"/>
</dbReference>
<dbReference type="InterPro" id="IPR050267">
    <property type="entry name" value="Anti-sigma-factor_SerPK"/>
</dbReference>
<comment type="caution">
    <text evidence="3">The sequence shown here is derived from an EMBL/GenBank/DDBJ whole genome shotgun (WGS) entry which is preliminary data.</text>
</comment>
<dbReference type="PANTHER" id="PTHR35526:SF6">
    <property type="entry name" value="SLR1861 PROTEIN"/>
    <property type="match status" value="1"/>
</dbReference>
<dbReference type="Proteomes" id="UP001237448">
    <property type="component" value="Unassembled WGS sequence"/>
</dbReference>
<sequence length="140" mass="15222">MPSPTLVIRLEPSVAAVPDMLDRVEAYAEASELPPKTAYRLAVVCEELVANVAMHGAGGEDGATYVEIRAEREADRLRLSVEDDGRPFDPLAAAAPDVSLALDDRDIGGLGIHFVRSLVQEIAYERREGRNCLTALFEMV</sequence>
<dbReference type="CDD" id="cd16936">
    <property type="entry name" value="HATPase_RsbW-like"/>
    <property type="match status" value="1"/>
</dbReference>
<dbReference type="SUPFAM" id="SSF55874">
    <property type="entry name" value="ATPase domain of HSP90 chaperone/DNA topoisomerase II/histidine kinase"/>
    <property type="match status" value="1"/>
</dbReference>
<name>A0ABU0F957_9HYPH</name>
<reference evidence="3 4" key="1">
    <citation type="submission" date="2023-07" db="EMBL/GenBank/DDBJ databases">
        <title>Genomic Encyclopedia of Type Strains, Phase IV (KMG-IV): sequencing the most valuable type-strain genomes for metagenomic binning, comparative biology and taxonomic classification.</title>
        <authorList>
            <person name="Goeker M."/>
        </authorList>
    </citation>
    <scope>NUCLEOTIDE SEQUENCE [LARGE SCALE GENOMIC DNA]</scope>
    <source>
        <strain evidence="3 4">DSM 5896</strain>
    </source>
</reference>
<proteinExistence type="predicted"/>
<keyword evidence="3" id="KW-0808">Transferase</keyword>
<dbReference type="EMBL" id="JAUSVK010000001">
    <property type="protein sequence ID" value="MDQ0391153.1"/>
    <property type="molecule type" value="Genomic_DNA"/>
</dbReference>
<protein>
    <submittedName>
        <fullName evidence="3">Serine/threonine-protein kinase RsbW</fullName>
        <ecNumber evidence="3">2.7.11.1</ecNumber>
    </submittedName>
</protein>
<keyword evidence="4" id="KW-1185">Reference proteome</keyword>
<accession>A0ABU0F957</accession>
<dbReference type="Pfam" id="PF13581">
    <property type="entry name" value="HATPase_c_2"/>
    <property type="match status" value="1"/>
</dbReference>
<dbReference type="Gene3D" id="3.30.565.10">
    <property type="entry name" value="Histidine kinase-like ATPase, C-terminal domain"/>
    <property type="match status" value="1"/>
</dbReference>
<evidence type="ECO:0000313" key="4">
    <source>
        <dbReference type="Proteomes" id="UP001237448"/>
    </source>
</evidence>
<dbReference type="PANTHER" id="PTHR35526">
    <property type="entry name" value="ANTI-SIGMA-F FACTOR RSBW-RELATED"/>
    <property type="match status" value="1"/>
</dbReference>